<dbReference type="EMBL" id="BAABDI010000040">
    <property type="protein sequence ID" value="GAA3990505.1"/>
    <property type="molecule type" value="Genomic_DNA"/>
</dbReference>
<dbReference type="InterPro" id="IPR003961">
    <property type="entry name" value="FN3_dom"/>
</dbReference>
<feature type="chain" id="PRO_5045864348" description="Por secretion system C-terminal sorting domain-containing protein" evidence="2">
    <location>
        <begin position="36"/>
        <end position="1305"/>
    </location>
</feature>
<dbReference type="PROSITE" id="PS50853">
    <property type="entry name" value="FN3"/>
    <property type="match status" value="4"/>
</dbReference>
<accession>A0ABP7R0Q7</accession>
<organism evidence="5 6">
    <name type="scientific">Hymenobacter antarcticus</name>
    <dbReference type="NCBI Taxonomy" id="486270"/>
    <lineage>
        <taxon>Bacteria</taxon>
        <taxon>Pseudomonadati</taxon>
        <taxon>Bacteroidota</taxon>
        <taxon>Cytophagia</taxon>
        <taxon>Cytophagales</taxon>
        <taxon>Hymenobacteraceae</taxon>
        <taxon>Hymenobacter</taxon>
    </lineage>
</organism>
<feature type="signal peptide" evidence="2">
    <location>
        <begin position="1"/>
        <end position="35"/>
    </location>
</feature>
<gene>
    <name evidence="5" type="ORF">GCM10022407_38750</name>
</gene>
<dbReference type="Pfam" id="PF23759">
    <property type="entry name" value="GBD_T9SS_assoc"/>
    <property type="match status" value="1"/>
</dbReference>
<evidence type="ECO:0000256" key="2">
    <source>
        <dbReference type="SAM" id="SignalP"/>
    </source>
</evidence>
<sequence length="1305" mass="131277">MRIPLHFPVITRGRRPWATALLLAGLLLGSRAGQAQTAYCNTGLGGVCGSNNISDVGLSGTTLNATGLTCTATGGQAYTSYPATGATTATLSGGVPYTLSVTLTGPSIVSVWIDYNRNFIFEPGEWTRVATVSPAGAPATVSLLVPATAVQGTTGMRVRSRAQGNTNGATDACSNFGSGETKDFTVTIGAPAACPAVSGLTVTGITGSGATVGFTPVASAGSYTVTVTPTGGTATTQTVTASPITLTGLTPSTGYTVRIVGSCGAGQTSAPNSISFSTGCLAAPYTAVNNTTAYTQDFEAAWLSQCGTNDVPALNWRNTPVTGNTSWRRDDDGASAAWSSNFGAYTPPGSPLSGGTSLHSARFHSYDVTARGVGTLDLYVNMSGTGGTPTLNFDYINISGSDSLKVLVSTNGGTSFSATPLAGFNQASAWTRQTVSLPATGLTATTIIRLRATGDFGITDIGVDNVRVSYVSCPAVTGLTVTGITATTASVGFTPVSGGASYTVTVTPTGGTATTQTVTASPLNLTGLTASTGYTVSIVGSCGAGQTSAAAVTTFNTSCVAAPYTAVNNTTAYTQDFETAWLSQCGTNEVPALNWRNTPVTGNTSWRRDDDGASAAWSSNFGAYTPAGSPLSGGTSLHSARFHAYDVAARGVGTLDLYVNMSGTNGTPTVTFDYINTSGSDSLKVLVSTNGGTSFSATPLARFNQAGAWTRQTVNLPATGLTATTIVRLQAVGDFGFSDIGIDNVRVAYVACPAITGLAASGITTTTASVGFTTGPAGTTYAVTITPNGGTGTTQTVSTSPLNLTGLTPGTLYTVSIVSNCGGGLTSQPSTLTFRTLAIAPVNDDCAGALNVPVQFGTCVTQTSTDNSAATASAGVPAPGCASYLDGDVWFKVTVPASGTVTVETVVPTGGSPITDTGLAIYSGSCGTLALVDCDDDSSPNGNFSLLTLSGRTPGEILYLRVWEFGGGTTGPVAVCVTSPSNCAVPTAPSATNLTNTTAQLTWAGPTGGLPAGNTYSLEYGLQGSAQGSGTVVNNIITTSYALTGLQPATAYCFYVRQNCGAANGSSAYTAATCFTTSLTAPINNEPCGALGLGTGTISGSNVGATTSVQNGINLPACSSAQLPRDVWFFFTPTGTSTTLNITGTTAGMVRVYSSPNCANGPFNLVTCASSGANNTAITAPISVTGLTAGQRYYVAVSGYGSSDVTGAFTLAGSGLVTATRAQAETSALLVYPNPSNIGQLTLRLAGLRGPGQATLLNALGQLVRTAPLAGTAEQVLSTRGLAAGLYTLRVSMDGQVLTRKVVLE</sequence>
<feature type="domain" description="MAM" evidence="3">
    <location>
        <begin position="573"/>
        <end position="754"/>
    </location>
</feature>
<dbReference type="InterPro" id="IPR026444">
    <property type="entry name" value="Secre_tail"/>
</dbReference>
<dbReference type="InterPro" id="IPR045474">
    <property type="entry name" value="GEVED"/>
</dbReference>
<dbReference type="PANTHER" id="PTHR46708:SF2">
    <property type="entry name" value="FIBRONECTIN TYPE-III DOMAIN-CONTAINING PROTEIN"/>
    <property type="match status" value="1"/>
</dbReference>
<dbReference type="Gene3D" id="2.60.120.260">
    <property type="entry name" value="Galactose-binding domain-like"/>
    <property type="match status" value="1"/>
</dbReference>
<name>A0ABP7R0Q7_9BACT</name>
<feature type="domain" description="Fibronectin type-III" evidence="4">
    <location>
        <begin position="985"/>
        <end position="1080"/>
    </location>
</feature>
<protein>
    <recommendedName>
        <fullName evidence="7">Por secretion system C-terminal sorting domain-containing protein</fullName>
    </recommendedName>
</protein>
<evidence type="ECO:0008006" key="7">
    <source>
        <dbReference type="Google" id="ProtNLM"/>
    </source>
</evidence>
<dbReference type="SUPFAM" id="SSF49899">
    <property type="entry name" value="Concanavalin A-like lectins/glucanases"/>
    <property type="match status" value="2"/>
</dbReference>
<dbReference type="InterPro" id="IPR056600">
    <property type="entry name" value="GBD_T9SS_assoc"/>
</dbReference>
<dbReference type="PANTHER" id="PTHR46708">
    <property type="entry name" value="TENASCIN"/>
    <property type="match status" value="1"/>
</dbReference>
<evidence type="ECO:0000259" key="4">
    <source>
        <dbReference type="PROSITE" id="PS50853"/>
    </source>
</evidence>
<dbReference type="InterPro" id="IPR000998">
    <property type="entry name" value="MAM_dom"/>
</dbReference>
<dbReference type="InterPro" id="IPR013783">
    <property type="entry name" value="Ig-like_fold"/>
</dbReference>
<keyword evidence="6" id="KW-1185">Reference proteome</keyword>
<feature type="domain" description="Fibronectin type-III" evidence="4">
    <location>
        <begin position="754"/>
        <end position="842"/>
    </location>
</feature>
<dbReference type="InterPro" id="IPR036116">
    <property type="entry name" value="FN3_sf"/>
</dbReference>
<proteinExistence type="predicted"/>
<dbReference type="SUPFAM" id="SSF49265">
    <property type="entry name" value="Fibronectin type III"/>
    <property type="match status" value="3"/>
</dbReference>
<dbReference type="Pfam" id="PF20009">
    <property type="entry name" value="GEVED"/>
    <property type="match status" value="1"/>
</dbReference>
<dbReference type="Proteomes" id="UP001501556">
    <property type="component" value="Unassembled WGS sequence"/>
</dbReference>
<dbReference type="InterPro" id="IPR013320">
    <property type="entry name" value="ConA-like_dom_sf"/>
</dbReference>
<evidence type="ECO:0000313" key="5">
    <source>
        <dbReference type="EMBL" id="GAA3990505.1"/>
    </source>
</evidence>
<keyword evidence="1" id="KW-0677">Repeat</keyword>
<evidence type="ECO:0000256" key="1">
    <source>
        <dbReference type="ARBA" id="ARBA00022737"/>
    </source>
</evidence>
<dbReference type="RefSeq" id="WP_345127120.1">
    <property type="nucleotide sequence ID" value="NZ_BAABDI010000040.1"/>
</dbReference>
<dbReference type="NCBIfam" id="TIGR04183">
    <property type="entry name" value="Por_Secre_tail"/>
    <property type="match status" value="1"/>
</dbReference>
<comment type="caution">
    <text evidence="5">The sequence shown here is derived from an EMBL/GenBank/DDBJ whole genome shotgun (WGS) entry which is preliminary data.</text>
</comment>
<dbReference type="Gene3D" id="2.60.120.200">
    <property type="match status" value="1"/>
</dbReference>
<evidence type="ECO:0000313" key="6">
    <source>
        <dbReference type="Proteomes" id="UP001501556"/>
    </source>
</evidence>
<feature type="domain" description="Fibronectin type-III" evidence="4">
    <location>
        <begin position="475"/>
        <end position="560"/>
    </location>
</feature>
<dbReference type="InterPro" id="IPR050991">
    <property type="entry name" value="ECM_Regulatory_Proteins"/>
</dbReference>
<dbReference type="CDD" id="cd00063">
    <property type="entry name" value="FN3"/>
    <property type="match status" value="4"/>
</dbReference>
<dbReference type="Gene3D" id="2.60.40.10">
    <property type="entry name" value="Immunoglobulins"/>
    <property type="match status" value="4"/>
</dbReference>
<feature type="domain" description="Fibronectin type-III" evidence="4">
    <location>
        <begin position="196"/>
        <end position="283"/>
    </location>
</feature>
<dbReference type="Pfam" id="PF00041">
    <property type="entry name" value="fn3"/>
    <property type="match status" value="4"/>
</dbReference>
<dbReference type="PROSITE" id="PS50060">
    <property type="entry name" value="MAM_2"/>
    <property type="match status" value="1"/>
</dbReference>
<keyword evidence="2" id="KW-0732">Signal</keyword>
<reference evidence="6" key="1">
    <citation type="journal article" date="2019" name="Int. J. Syst. Evol. Microbiol.">
        <title>The Global Catalogue of Microorganisms (GCM) 10K type strain sequencing project: providing services to taxonomists for standard genome sequencing and annotation.</title>
        <authorList>
            <consortium name="The Broad Institute Genomics Platform"/>
            <consortium name="The Broad Institute Genome Sequencing Center for Infectious Disease"/>
            <person name="Wu L."/>
            <person name="Ma J."/>
        </authorList>
    </citation>
    <scope>NUCLEOTIDE SEQUENCE [LARGE SCALE GENOMIC DNA]</scope>
    <source>
        <strain evidence="6">JCM 17217</strain>
    </source>
</reference>
<evidence type="ECO:0000259" key="3">
    <source>
        <dbReference type="PROSITE" id="PS50060"/>
    </source>
</evidence>
<dbReference type="SMART" id="SM00060">
    <property type="entry name" value="FN3"/>
    <property type="match status" value="5"/>
</dbReference>